<protein>
    <recommendedName>
        <fullName evidence="1">HEPN AbiU2-like domain-containing protein</fullName>
    </recommendedName>
</protein>
<evidence type="ECO:0000259" key="1">
    <source>
        <dbReference type="Pfam" id="PF18734"/>
    </source>
</evidence>
<sequence length="248" mass="28775">MQDRTATNTQRSSATIEERLQGVKSAVEAAQDEAILAVQFHETWRPTIADADLRRRMGHSFATHSFHIIRMALRREVLLALMRLWDKDSRAVKVTGIAELLRDKAFFDELVRERASRIGFRFDVTESMRDTLEPKRDQILALVRKYTHGKERPTLLERLTTLRHEQLAHRQTREPTDPAELQHTDEEVEEFYQDTLEIVGLMLSVFLGRAFDIAGDAKDVFQHHAKFFWAAARGERTAGHPFFKPRPE</sequence>
<proteinExistence type="predicted"/>
<evidence type="ECO:0000313" key="3">
    <source>
        <dbReference type="Proteomes" id="UP000240638"/>
    </source>
</evidence>
<reference evidence="2 3" key="1">
    <citation type="submission" date="2018-03" db="EMBL/GenBank/DDBJ databases">
        <title>Whole genome analyses suggest that Burkholderia sensu lato contains two further novel genera in the rhizoxinica-symbiotica group Mycetohabitans gen. nov., and Trinickia gen. nov.: implications for the evolution of diazotrophy and nodulation in the Burkholderiaceae.</title>
        <authorList>
            <person name="Estrada De Los Santos P."/>
            <person name="Palmer M."/>
            <person name="Chavez-Ramirez B."/>
            <person name="Steenkamp E.T."/>
            <person name="Hirsch A.M."/>
            <person name="Manyaka P."/>
            <person name="Maluk M."/>
            <person name="Lafos M."/>
            <person name="Crook M."/>
            <person name="Gross E."/>
            <person name="Simon M.F."/>
            <person name="Bueno Dos Reis Junior F."/>
            <person name="Poole P.S."/>
            <person name="Venter S.N."/>
            <person name="James E.K."/>
        </authorList>
    </citation>
    <scope>NUCLEOTIDE SEQUENCE [LARGE SCALE GENOMIC DNA]</scope>
    <source>
        <strain evidence="2 3">JPY-366</strain>
    </source>
</reference>
<dbReference type="AlphaFoldDB" id="A0A2T3XP10"/>
<dbReference type="Pfam" id="PF18734">
    <property type="entry name" value="HEPN_AbiU2"/>
    <property type="match status" value="1"/>
</dbReference>
<gene>
    <name evidence="2" type="ORF">C9I57_24080</name>
</gene>
<organism evidence="2 3">
    <name type="scientific">Trinickia symbiotica</name>
    <dbReference type="NCBI Taxonomy" id="863227"/>
    <lineage>
        <taxon>Bacteria</taxon>
        <taxon>Pseudomonadati</taxon>
        <taxon>Pseudomonadota</taxon>
        <taxon>Betaproteobacteria</taxon>
        <taxon>Burkholderiales</taxon>
        <taxon>Burkholderiaceae</taxon>
        <taxon>Trinickia</taxon>
    </lineage>
</organism>
<name>A0A2T3XP10_9BURK</name>
<dbReference type="InterPro" id="IPR040704">
    <property type="entry name" value="HEPN_AbiU2"/>
</dbReference>
<feature type="domain" description="HEPN AbiU2-like" evidence="1">
    <location>
        <begin position="23"/>
        <end position="211"/>
    </location>
</feature>
<evidence type="ECO:0000313" key="2">
    <source>
        <dbReference type="EMBL" id="PTB18261.1"/>
    </source>
</evidence>
<comment type="caution">
    <text evidence="2">The sequence shown here is derived from an EMBL/GenBank/DDBJ whole genome shotgun (WGS) entry which is preliminary data.</text>
</comment>
<accession>A0A2T3XP10</accession>
<dbReference type="EMBL" id="PYUC01000013">
    <property type="protein sequence ID" value="PTB18261.1"/>
    <property type="molecule type" value="Genomic_DNA"/>
</dbReference>
<dbReference type="RefSeq" id="WP_107153106.1">
    <property type="nucleotide sequence ID" value="NZ_PYUC01000013.1"/>
</dbReference>
<dbReference type="Proteomes" id="UP000240638">
    <property type="component" value="Unassembled WGS sequence"/>
</dbReference>